<accession>A0ACB8QBI8</accession>
<protein>
    <submittedName>
        <fullName evidence="1">Uncharacterized protein</fullName>
    </submittedName>
</protein>
<evidence type="ECO:0000313" key="1">
    <source>
        <dbReference type="EMBL" id="KAI0028641.1"/>
    </source>
</evidence>
<gene>
    <name evidence="1" type="ORF">K488DRAFT_73614</name>
</gene>
<reference evidence="1" key="2">
    <citation type="journal article" date="2022" name="New Phytol.">
        <title>Evolutionary transition to the ectomycorrhizal habit in the genomes of a hyperdiverse lineage of mushroom-forming fungi.</title>
        <authorList>
            <person name="Looney B."/>
            <person name="Miyauchi S."/>
            <person name="Morin E."/>
            <person name="Drula E."/>
            <person name="Courty P.E."/>
            <person name="Kohler A."/>
            <person name="Kuo A."/>
            <person name="LaButti K."/>
            <person name="Pangilinan J."/>
            <person name="Lipzen A."/>
            <person name="Riley R."/>
            <person name="Andreopoulos W."/>
            <person name="He G."/>
            <person name="Johnson J."/>
            <person name="Nolan M."/>
            <person name="Tritt A."/>
            <person name="Barry K.W."/>
            <person name="Grigoriev I.V."/>
            <person name="Nagy L.G."/>
            <person name="Hibbett D."/>
            <person name="Henrissat B."/>
            <person name="Matheny P.B."/>
            <person name="Labbe J."/>
            <person name="Martin F.M."/>
        </authorList>
    </citation>
    <scope>NUCLEOTIDE SEQUENCE</scope>
    <source>
        <strain evidence="1">EC-137</strain>
    </source>
</reference>
<dbReference type="EMBL" id="MU273734">
    <property type="protein sequence ID" value="KAI0028641.1"/>
    <property type="molecule type" value="Genomic_DNA"/>
</dbReference>
<keyword evidence="2" id="KW-1185">Reference proteome</keyword>
<dbReference type="Proteomes" id="UP000814128">
    <property type="component" value="Unassembled WGS sequence"/>
</dbReference>
<evidence type="ECO:0000313" key="2">
    <source>
        <dbReference type="Proteomes" id="UP000814128"/>
    </source>
</evidence>
<name>A0ACB8QBI8_9AGAM</name>
<proteinExistence type="predicted"/>
<comment type="caution">
    <text evidence="1">The sequence shown here is derived from an EMBL/GenBank/DDBJ whole genome shotgun (WGS) entry which is preliminary data.</text>
</comment>
<organism evidence="1 2">
    <name type="scientific">Vararia minispora EC-137</name>
    <dbReference type="NCBI Taxonomy" id="1314806"/>
    <lineage>
        <taxon>Eukaryota</taxon>
        <taxon>Fungi</taxon>
        <taxon>Dikarya</taxon>
        <taxon>Basidiomycota</taxon>
        <taxon>Agaricomycotina</taxon>
        <taxon>Agaricomycetes</taxon>
        <taxon>Russulales</taxon>
        <taxon>Lachnocladiaceae</taxon>
        <taxon>Vararia</taxon>
    </lineage>
</organism>
<sequence length="1800" mass="199293">MKGGIVTKNGMKLLTGSRPGLLDPSQPSRILKDPRSHLLFYTVPADKPKKSKIVSSIDHGSSDAKVEKRSAWEIGPDGTCLQTLSVPQPIFEEGFVLSGVTWPKLVSIGTDWIYFSREQWDIYNIDSAYNCFIGPYHWRIERINEHTDADQGQCELFEKAKKAHIQIAEEVSTADSVDSQIHTRLVNVNAEETLKDAEEKLARTASRLEVLTREIACVESRLAEAEEEAGGAETRQRDASITLAYILEAVENTQPCLSQLEASVADAEAKLVDTNARLADTGAQVEEAQRYLEHAKEGTREAEARLRDATTSLNAAMAREEDVRCRLTDLDMRVTISETKLSSTSAELADTGAQVEEARHRLERAEEDVKKTEARLRDATTSLNAAMAREEDVRCRLTDLDTRVTISETKLSSTSAELADTGAQVEEARHRLERAEEDVKKTEARLRDATTSLNAAIAQEEDVRCRLADLETSVTVSKTKLSSTSAELADTGAQVEEAQHRLERAEEDVKKTEARLRDATTSLNALTAQEEDVQCRLADLEAEVAVSEAKLSHASTELANTDAQVEEARHRLEHAEEDVKKTEARLRDATTSLNALTAQEEDVQCRLADLEAKVAISETKLSHASTELADAGAQVEDVRHRLERAEEDVKKTEAKLRDATTSLRAVIAQEEDAQRRLADLETKISNSETKLSHTITELDGVDAQVEEAQHRLERAEEGANEAEARPRKATTTLDAIQVMAKISDAQSRLADLHARTGKAERRPCVDKQVGTEGTAEIPETRANPVKTRFTDEASTDIGANLDHLQVVRDGAAQIADAVTLLGAEADSDKPTRMCSGTQVADEGAKVNEVDALAGLIQSSLTIPSQMTATDTEPEGHPVHVEGRSNSDSDAKPHDADGETRLTAEGKSKYVSTSNASSKLASADARVDDDPGTSRSKISRNSGSITTEAMEAQSRHAHVGDRPQDCETQLMAKPNDGSVPELAGTDASVDAADAVLSRAVANAASVMAGTAEDRSVHAKDQADDTDTKPRQAAETRPAAEMIPNRVEANDEPPHPDGEGAGGKASREGQAGEAKAELASVKAELAHAKASLNVVREEIEETQKKKTALEREATRAREVITDAKEHIARKDKSKEEAAAGWRKVASTRARAKEDLDKIKAAEVQTKSRLAEIKEKAERIEHELATRREAVAQASRRKEELEGDVMELEGTIAELQTKIQEGKDQYANVEENVRRSTEALMDAKKRQDEFDQQDKLNHTAIAEMRAKMDADRQRVLDELAGALQRKERLDYAAADVRAKIAADEQEFYEARSRLNASIEELQRQLAALEERVRCEEETESRLGRAKELLSGTIAELETKMKAGIQEVMNIEVAIADAQRRKNELDYAATKSRAELEESMRLLANVEETTLRAQRRKEQLDQEIAGSETMMEERAADLADLEEKVRRAEGAEVDAQRRADQLERRTSTFERLLRAYNIPPLDRIANPEQMLGTRLWSERDELTSEEMEVEDEPHMMSSRLKRACTKEINGDKHVEVDYQALTGADDTYDEEGRADAGAVDIAVATGVGDTGSCVERTTDDDSEHTGASTLRVNDTCVDEQDTQGSAHPTDIPISKRNTSQKLKLDATKEAQAWFREQKDLHRRNRLAWRSVSAPGSNLNEQAFRTWYELWGQWTSFRGYYLSREAVVAIGTKRTLEFRDVPWPTMQLLGVRNLKDAWKSLKMSNEDARKRDEQDVETCFEIITKNAFQGDRKKAAIRLLQVFHPDKWSSTKYAWFGKEGAKDVEMAVRMVSTTLGKIKNAEESR</sequence>
<reference evidence="1" key="1">
    <citation type="submission" date="2021-02" db="EMBL/GenBank/DDBJ databases">
        <authorList>
            <consortium name="DOE Joint Genome Institute"/>
            <person name="Ahrendt S."/>
            <person name="Looney B.P."/>
            <person name="Miyauchi S."/>
            <person name="Morin E."/>
            <person name="Drula E."/>
            <person name="Courty P.E."/>
            <person name="Chicoki N."/>
            <person name="Fauchery L."/>
            <person name="Kohler A."/>
            <person name="Kuo A."/>
            <person name="Labutti K."/>
            <person name="Pangilinan J."/>
            <person name="Lipzen A."/>
            <person name="Riley R."/>
            <person name="Andreopoulos W."/>
            <person name="He G."/>
            <person name="Johnson J."/>
            <person name="Barry K.W."/>
            <person name="Grigoriev I.V."/>
            <person name="Nagy L."/>
            <person name="Hibbett D."/>
            <person name="Henrissat B."/>
            <person name="Matheny P.B."/>
            <person name="Labbe J."/>
            <person name="Martin F."/>
        </authorList>
    </citation>
    <scope>NUCLEOTIDE SEQUENCE</scope>
    <source>
        <strain evidence="1">EC-137</strain>
    </source>
</reference>